<name>A0A944CFI2_9HYPH</name>
<dbReference type="PANTHER" id="PTHR44757">
    <property type="entry name" value="DIGUANYLATE CYCLASE DGCP"/>
    <property type="match status" value="1"/>
</dbReference>
<dbReference type="Gene3D" id="3.30.450.40">
    <property type="match status" value="1"/>
</dbReference>
<dbReference type="Gene3D" id="3.30.450.20">
    <property type="entry name" value="PAS domain"/>
    <property type="match status" value="1"/>
</dbReference>
<dbReference type="SUPFAM" id="SSF55073">
    <property type="entry name" value="Nucleotide cyclase"/>
    <property type="match status" value="1"/>
</dbReference>
<evidence type="ECO:0000313" key="4">
    <source>
        <dbReference type="Proteomes" id="UP000705379"/>
    </source>
</evidence>
<dbReference type="InterPro" id="IPR003018">
    <property type="entry name" value="GAF"/>
</dbReference>
<feature type="domain" description="EAL" evidence="1">
    <location>
        <begin position="484"/>
        <end position="739"/>
    </location>
</feature>
<dbReference type="SMART" id="SM00052">
    <property type="entry name" value="EAL"/>
    <property type="match status" value="1"/>
</dbReference>
<dbReference type="InterPro" id="IPR029787">
    <property type="entry name" value="Nucleotide_cyclase"/>
</dbReference>
<dbReference type="Gene3D" id="3.20.20.450">
    <property type="entry name" value="EAL domain"/>
    <property type="match status" value="1"/>
</dbReference>
<dbReference type="SMART" id="SM00065">
    <property type="entry name" value="GAF"/>
    <property type="match status" value="1"/>
</dbReference>
<dbReference type="EMBL" id="QTKU01000003">
    <property type="protein sequence ID" value="MBS8261048.1"/>
    <property type="molecule type" value="Genomic_DNA"/>
</dbReference>
<dbReference type="InterPro" id="IPR000160">
    <property type="entry name" value="GGDEF_dom"/>
</dbReference>
<dbReference type="SUPFAM" id="SSF55781">
    <property type="entry name" value="GAF domain-like"/>
    <property type="match status" value="1"/>
</dbReference>
<dbReference type="Pfam" id="PF01590">
    <property type="entry name" value="GAF"/>
    <property type="match status" value="1"/>
</dbReference>
<dbReference type="AlphaFoldDB" id="A0A944CFI2"/>
<dbReference type="Gene3D" id="3.30.70.270">
    <property type="match status" value="1"/>
</dbReference>
<comment type="caution">
    <text evidence="3">The sequence shown here is derived from an EMBL/GenBank/DDBJ whole genome shotgun (WGS) entry which is preliminary data.</text>
</comment>
<evidence type="ECO:0000313" key="3">
    <source>
        <dbReference type="EMBL" id="MBS8261048.1"/>
    </source>
</evidence>
<dbReference type="InterPro" id="IPR035919">
    <property type="entry name" value="EAL_sf"/>
</dbReference>
<dbReference type="SMART" id="SM00267">
    <property type="entry name" value="GGDEF"/>
    <property type="match status" value="1"/>
</dbReference>
<accession>A0A944CFI2</accession>
<dbReference type="PROSITE" id="PS50883">
    <property type="entry name" value="EAL"/>
    <property type="match status" value="1"/>
</dbReference>
<dbReference type="InterPro" id="IPR001633">
    <property type="entry name" value="EAL_dom"/>
</dbReference>
<dbReference type="SUPFAM" id="SSF141868">
    <property type="entry name" value="EAL domain-like"/>
    <property type="match status" value="1"/>
</dbReference>
<sequence length="749" mass="82690">MGAGSYPLPENEAGRLSSLRALDILRTPKDPEFDAITELASSILECPIALVSLVEEQQQWFKSCVGVSVESTPRDVSFCSHAIATGKPMVVPDTQKDPRFADNPQVTGEPHIRFYAGYPLSIDQVHYLGTLCVMDDKPRQPTEFQLKQLERLALVVEGLLRSYKTMALAKQSSILAHAQNAKVASQHKLLKQIESLAKIGAWRLDRNTNVLTWSDQVYRVHDLPIGTPLDLEMALSFYPESARAEVEAIISQSIEVGAPFLVETDFVTHTGRQRRVRFMGELEDAGTDEEMLIGVIQDITEQYEHEQVLWQAAHVDSLSGLGNRHWFQSELEEMMKGCGGAPREHALILIDLDGFKLANDSLGHLAGDEVIRVVAQRIREISCKGSFCARVGGDEFAVIVPLSGPETPAETANKLISRIKEPVPFEGTSVYVSASIGVAFAPQDASTAEDLMKCADMALYRVKRSGRGRVGYYEKTLRQVFDSRQKAIDVVRSAHRSRRLKAHYQPIVDLSDMSIKGAEALVRVSEPNGSLLGPDNFWDAFKDPESARVVDSSVFQIVLENLTNWQNQGFTPGRISINASKYWFQTDDFASGFLSQLSDCSIPPDMIRLEVTENVLLNDEIECVHRILSDLRAAGVSITLDDFGAGFASLTHLRDYPIDAIKIDRSFIKALSLSHQNTLIVRSIVDLSKSFNLTVIAAGVESYAEARFLQSIGCDQAQGSLFSDAVDATELQKALADQQSIAAPVSYVI</sequence>
<dbReference type="Pfam" id="PF00990">
    <property type="entry name" value="GGDEF"/>
    <property type="match status" value="1"/>
</dbReference>
<dbReference type="CDD" id="cd01948">
    <property type="entry name" value="EAL"/>
    <property type="match status" value="1"/>
</dbReference>
<dbReference type="Proteomes" id="UP000705379">
    <property type="component" value="Unassembled WGS sequence"/>
</dbReference>
<dbReference type="InterPro" id="IPR043128">
    <property type="entry name" value="Rev_trsase/Diguanyl_cyclase"/>
</dbReference>
<dbReference type="Pfam" id="PF00563">
    <property type="entry name" value="EAL"/>
    <property type="match status" value="1"/>
</dbReference>
<dbReference type="RefSeq" id="WP_213216514.1">
    <property type="nucleotide sequence ID" value="NZ_QTKU01000003.1"/>
</dbReference>
<dbReference type="PROSITE" id="PS50887">
    <property type="entry name" value="GGDEF"/>
    <property type="match status" value="1"/>
</dbReference>
<dbReference type="InterPro" id="IPR035965">
    <property type="entry name" value="PAS-like_dom_sf"/>
</dbReference>
<organism evidence="3 4">
    <name type="scientific">Roseibium polysiphoniae</name>
    <dbReference type="NCBI Taxonomy" id="2571221"/>
    <lineage>
        <taxon>Bacteria</taxon>
        <taxon>Pseudomonadati</taxon>
        <taxon>Pseudomonadota</taxon>
        <taxon>Alphaproteobacteria</taxon>
        <taxon>Hyphomicrobiales</taxon>
        <taxon>Stappiaceae</taxon>
        <taxon>Roseibium</taxon>
    </lineage>
</organism>
<proteinExistence type="predicted"/>
<reference evidence="3" key="1">
    <citation type="submission" date="2018-08" db="EMBL/GenBank/DDBJ databases">
        <authorList>
            <person name="Jin W."/>
            <person name="Wang H."/>
            <person name="Yang Y."/>
            <person name="Li M."/>
            <person name="Liu J."/>
        </authorList>
    </citation>
    <scope>NUCLEOTIDE SEQUENCE</scope>
    <source>
        <strain evidence="3">AESS21</strain>
    </source>
</reference>
<gene>
    <name evidence="3" type="ORF">DYI23_12540</name>
</gene>
<protein>
    <submittedName>
        <fullName evidence="3">EAL domain-containing protein</fullName>
    </submittedName>
</protein>
<reference evidence="3" key="2">
    <citation type="journal article" date="2021" name="Microorganisms">
        <title>Bacterial Dimethylsulfoniopropionate Biosynthesis in the East China Sea.</title>
        <authorList>
            <person name="Liu J."/>
            <person name="Zhang Y."/>
            <person name="Liu J."/>
            <person name="Zhong H."/>
            <person name="Williams B.T."/>
            <person name="Zheng Y."/>
            <person name="Curson A.R.J."/>
            <person name="Sun C."/>
            <person name="Sun H."/>
            <person name="Song D."/>
            <person name="Wagner Mackenzie B."/>
            <person name="Bermejo Martinez A."/>
            <person name="Todd J.D."/>
            <person name="Zhang X.H."/>
        </authorList>
    </citation>
    <scope>NUCLEOTIDE SEQUENCE</scope>
    <source>
        <strain evidence="3">AESS21</strain>
    </source>
</reference>
<dbReference type="NCBIfam" id="TIGR00254">
    <property type="entry name" value="GGDEF"/>
    <property type="match status" value="1"/>
</dbReference>
<dbReference type="InterPro" id="IPR052155">
    <property type="entry name" value="Biofilm_reg_signaling"/>
</dbReference>
<dbReference type="InterPro" id="IPR029016">
    <property type="entry name" value="GAF-like_dom_sf"/>
</dbReference>
<evidence type="ECO:0000259" key="2">
    <source>
        <dbReference type="PROSITE" id="PS50887"/>
    </source>
</evidence>
<evidence type="ECO:0000259" key="1">
    <source>
        <dbReference type="PROSITE" id="PS50883"/>
    </source>
</evidence>
<dbReference type="SUPFAM" id="SSF55785">
    <property type="entry name" value="PYP-like sensor domain (PAS domain)"/>
    <property type="match status" value="1"/>
</dbReference>
<feature type="domain" description="GGDEF" evidence="2">
    <location>
        <begin position="343"/>
        <end position="475"/>
    </location>
</feature>
<dbReference type="CDD" id="cd01949">
    <property type="entry name" value="GGDEF"/>
    <property type="match status" value="1"/>
</dbReference>
<dbReference type="PANTHER" id="PTHR44757:SF2">
    <property type="entry name" value="BIOFILM ARCHITECTURE MAINTENANCE PROTEIN MBAA"/>
    <property type="match status" value="1"/>
</dbReference>